<dbReference type="InterPro" id="IPR018677">
    <property type="entry name" value="DUF2157"/>
</dbReference>
<proteinExistence type="predicted"/>
<feature type="transmembrane region" description="Helical" evidence="1">
    <location>
        <begin position="159"/>
        <end position="176"/>
    </location>
</feature>
<evidence type="ECO:0000313" key="3">
    <source>
        <dbReference type="EMBL" id="QKJ67110.1"/>
    </source>
</evidence>
<gene>
    <name evidence="3" type="ORF">HQN60_10595</name>
</gene>
<keyword evidence="1" id="KW-0472">Membrane</keyword>
<organism evidence="3 4">
    <name type="scientific">Deefgea piscis</name>
    <dbReference type="NCBI Taxonomy" id="2739061"/>
    <lineage>
        <taxon>Bacteria</taxon>
        <taxon>Pseudomonadati</taxon>
        <taxon>Pseudomonadota</taxon>
        <taxon>Betaproteobacteria</taxon>
        <taxon>Neisseriales</taxon>
        <taxon>Chitinibacteraceae</taxon>
        <taxon>Deefgea</taxon>
    </lineage>
</organism>
<evidence type="ECO:0000259" key="2">
    <source>
        <dbReference type="Pfam" id="PF09925"/>
    </source>
</evidence>
<keyword evidence="1" id="KW-1133">Transmembrane helix</keyword>
<keyword evidence="1" id="KW-0812">Transmembrane</keyword>
<sequence>MMTNRDDALNDIIALMKNHAITIDEITGALHDSAEVQAKKGSSILARLFGYIGGLFIVSGVAYFIGMQWDEMGTVARILATLGLGYCVFIMAITCTTRPSLEKAATPLFLLAALLQPTGILVTLNEFSRGGNPAHGMLFMCCVMAIQQGFTFWAKDRTVLAFTTIFFGAFFFAIAFDLMQVDANLIGVVMGLSLTCIGWSLGKSKHQSLAPICYLFGSMMFLCAMGDWLRNTPIEILFLGLACGTIFLSTVVRSGALLTVGTLATLAYVGYFMNKHFADSLAGPIGLVLLGVLLIGAGVLAVRINNKYIKQTG</sequence>
<accession>A0A6M8SUV9</accession>
<evidence type="ECO:0000313" key="4">
    <source>
        <dbReference type="Proteomes" id="UP000504844"/>
    </source>
</evidence>
<dbReference type="Pfam" id="PF09925">
    <property type="entry name" value="DUF2157"/>
    <property type="match status" value="1"/>
</dbReference>
<protein>
    <submittedName>
        <fullName evidence="3">DUF2157 domain-containing protein</fullName>
    </submittedName>
</protein>
<feature type="transmembrane region" description="Helical" evidence="1">
    <location>
        <begin position="78"/>
        <end position="99"/>
    </location>
</feature>
<feature type="transmembrane region" description="Helical" evidence="1">
    <location>
        <begin position="208"/>
        <end position="229"/>
    </location>
</feature>
<feature type="transmembrane region" description="Helical" evidence="1">
    <location>
        <begin position="281"/>
        <end position="302"/>
    </location>
</feature>
<dbReference type="Proteomes" id="UP000504844">
    <property type="component" value="Chromosome"/>
</dbReference>
<feature type="domain" description="DUF2157" evidence="2">
    <location>
        <begin position="34"/>
        <end position="142"/>
    </location>
</feature>
<dbReference type="KEGG" id="dee:HQN60_10595"/>
<feature type="transmembrane region" description="Helical" evidence="1">
    <location>
        <begin position="183"/>
        <end position="202"/>
    </location>
</feature>
<dbReference type="AlphaFoldDB" id="A0A6M8SUV9"/>
<feature type="transmembrane region" description="Helical" evidence="1">
    <location>
        <begin position="105"/>
        <end position="124"/>
    </location>
</feature>
<name>A0A6M8SUV9_9NEIS</name>
<evidence type="ECO:0000256" key="1">
    <source>
        <dbReference type="SAM" id="Phobius"/>
    </source>
</evidence>
<feature type="transmembrane region" description="Helical" evidence="1">
    <location>
        <begin position="136"/>
        <end position="153"/>
    </location>
</feature>
<keyword evidence="4" id="KW-1185">Reference proteome</keyword>
<dbReference type="RefSeq" id="WP_173533613.1">
    <property type="nucleotide sequence ID" value="NZ_CP054143.1"/>
</dbReference>
<dbReference type="EMBL" id="CP054143">
    <property type="protein sequence ID" value="QKJ67110.1"/>
    <property type="molecule type" value="Genomic_DNA"/>
</dbReference>
<reference evidence="3 4" key="1">
    <citation type="submission" date="2020-05" db="EMBL/GenBank/DDBJ databases">
        <title>Complete genome sequence of Deefgea sp. D17.</title>
        <authorList>
            <person name="Bae J.-W."/>
            <person name="Han J.E."/>
        </authorList>
    </citation>
    <scope>NUCLEOTIDE SEQUENCE [LARGE SCALE GENOMIC DNA]</scope>
    <source>
        <strain evidence="3 4">D17</strain>
    </source>
</reference>
<feature type="transmembrane region" description="Helical" evidence="1">
    <location>
        <begin position="48"/>
        <end position="66"/>
    </location>
</feature>
<feature type="transmembrane region" description="Helical" evidence="1">
    <location>
        <begin position="236"/>
        <end position="269"/>
    </location>
</feature>